<evidence type="ECO:0000313" key="1">
    <source>
        <dbReference type="EMBL" id="CAG6553701.1"/>
    </source>
</evidence>
<name>A0A8D8N696_CULPI</name>
<dbReference type="EMBL" id="HBUE01249814">
    <property type="protein sequence ID" value="CAG6553701.1"/>
    <property type="molecule type" value="Transcribed_RNA"/>
</dbReference>
<dbReference type="AlphaFoldDB" id="A0A8D8N696"/>
<dbReference type="EMBL" id="HBUE01144971">
    <property type="protein sequence ID" value="CAG6502462.1"/>
    <property type="molecule type" value="Transcribed_RNA"/>
</dbReference>
<protein>
    <submittedName>
        <fullName evidence="1">(northern house mosquito) hypothetical protein</fullName>
    </submittedName>
</protein>
<reference evidence="1" key="1">
    <citation type="submission" date="2021-05" db="EMBL/GenBank/DDBJ databases">
        <authorList>
            <person name="Alioto T."/>
            <person name="Alioto T."/>
            <person name="Gomez Garrido J."/>
        </authorList>
    </citation>
    <scope>NUCLEOTIDE SEQUENCE</scope>
</reference>
<proteinExistence type="predicted"/>
<sequence>MCLVNAPTTAANRSNADIFMCPFGSRTQQSSRDLSANLTMSTKTGTTTHSFGLADLGPVASDTVEDPVDDGCCFRFLSNVVELGPVAVCLLHKLPHPSA</sequence>
<accession>A0A8D8N696</accession>
<organism evidence="1">
    <name type="scientific">Culex pipiens</name>
    <name type="common">House mosquito</name>
    <dbReference type="NCBI Taxonomy" id="7175"/>
    <lineage>
        <taxon>Eukaryota</taxon>
        <taxon>Metazoa</taxon>
        <taxon>Ecdysozoa</taxon>
        <taxon>Arthropoda</taxon>
        <taxon>Hexapoda</taxon>
        <taxon>Insecta</taxon>
        <taxon>Pterygota</taxon>
        <taxon>Neoptera</taxon>
        <taxon>Endopterygota</taxon>
        <taxon>Diptera</taxon>
        <taxon>Nematocera</taxon>
        <taxon>Culicoidea</taxon>
        <taxon>Culicidae</taxon>
        <taxon>Culicinae</taxon>
        <taxon>Culicini</taxon>
        <taxon>Culex</taxon>
        <taxon>Culex</taxon>
    </lineage>
</organism>